<protein>
    <recommendedName>
        <fullName evidence="3">DUF2281 domain-containing protein</fullName>
    </recommendedName>
</protein>
<name>A0A0A6NY28_9GAMM</name>
<gene>
    <name evidence="1" type="ORF">THIOM_003615</name>
</gene>
<proteinExistence type="predicted"/>
<dbReference type="AlphaFoldDB" id="A0A0A6NY28"/>
<sequence>MASEIVSEEQILEELHQLSPTKWSEILNFITFLKYQSQLEGTINNLTAAELLQSKLVGLWADRSDIGDSLSYARQLRQQAEHRGN</sequence>
<keyword evidence="2" id="KW-1185">Reference proteome</keyword>
<organism evidence="1 2">
    <name type="scientific">Candidatus Thiomargarita nelsonii</name>
    <dbReference type="NCBI Taxonomy" id="1003181"/>
    <lineage>
        <taxon>Bacteria</taxon>
        <taxon>Pseudomonadati</taxon>
        <taxon>Pseudomonadota</taxon>
        <taxon>Gammaproteobacteria</taxon>
        <taxon>Thiotrichales</taxon>
        <taxon>Thiotrichaceae</taxon>
        <taxon>Thiomargarita</taxon>
    </lineage>
</organism>
<evidence type="ECO:0000313" key="1">
    <source>
        <dbReference type="EMBL" id="OAD20666.1"/>
    </source>
</evidence>
<reference evidence="1 2" key="1">
    <citation type="submission" date="2016-05" db="EMBL/GenBank/DDBJ databases">
        <title>Single-cell genome of chain-forming Candidatus Thiomargarita nelsonii and comparison to other large sulfur-oxidizing bacteria.</title>
        <authorList>
            <person name="Winkel M."/>
            <person name="Salman V."/>
            <person name="Woyke T."/>
            <person name="Schulz-Vogt H."/>
            <person name="Richter M."/>
            <person name="Flood B."/>
            <person name="Bailey J."/>
            <person name="Amann R."/>
            <person name="Mussmann M."/>
        </authorList>
    </citation>
    <scope>NUCLEOTIDE SEQUENCE [LARGE SCALE GENOMIC DNA]</scope>
    <source>
        <strain evidence="1 2">THI036</strain>
    </source>
</reference>
<dbReference type="EMBL" id="LUTY01002201">
    <property type="protein sequence ID" value="OAD20666.1"/>
    <property type="molecule type" value="Genomic_DNA"/>
</dbReference>
<dbReference type="Proteomes" id="UP000076962">
    <property type="component" value="Unassembled WGS sequence"/>
</dbReference>
<evidence type="ECO:0000313" key="2">
    <source>
        <dbReference type="Proteomes" id="UP000076962"/>
    </source>
</evidence>
<evidence type="ECO:0008006" key="3">
    <source>
        <dbReference type="Google" id="ProtNLM"/>
    </source>
</evidence>
<accession>A0A0A6NY28</accession>
<comment type="caution">
    <text evidence="1">The sequence shown here is derived from an EMBL/GenBank/DDBJ whole genome shotgun (WGS) entry which is preliminary data.</text>
</comment>